<reference evidence="2 3" key="1">
    <citation type="journal article" date="2014" name="Genome Biol. Evol.">
        <title>The secreted proteins of Achlya hypogyna and Thraustotheca clavata identify the ancestral oomycete secretome and reveal gene acquisitions by horizontal gene transfer.</title>
        <authorList>
            <person name="Misner I."/>
            <person name="Blouin N."/>
            <person name="Leonard G."/>
            <person name="Richards T.A."/>
            <person name="Lane C.E."/>
        </authorList>
    </citation>
    <scope>NUCLEOTIDE SEQUENCE [LARGE SCALE GENOMIC DNA]</scope>
    <source>
        <strain evidence="2 3">ATCC 48635</strain>
    </source>
</reference>
<name>A0A1V9Y777_ACHHY</name>
<evidence type="ECO:0000313" key="3">
    <source>
        <dbReference type="Proteomes" id="UP000243579"/>
    </source>
</evidence>
<proteinExistence type="predicted"/>
<protein>
    <submittedName>
        <fullName evidence="2">Uncharacterized protein</fullName>
    </submittedName>
</protein>
<accession>A0A1V9Y777</accession>
<sequence>MFHDELRKTFKSSLQFSESWLQIVAVFLIVMSLNLYKFQVLTHVVKDQIYFA</sequence>
<gene>
    <name evidence="2" type="ORF">ACHHYP_20818</name>
</gene>
<feature type="transmembrane region" description="Helical" evidence="1">
    <location>
        <begin position="20"/>
        <end position="36"/>
    </location>
</feature>
<dbReference type="AlphaFoldDB" id="A0A1V9Y777"/>
<dbReference type="Proteomes" id="UP000243579">
    <property type="component" value="Unassembled WGS sequence"/>
</dbReference>
<keyword evidence="3" id="KW-1185">Reference proteome</keyword>
<dbReference type="EMBL" id="JNBR01002705">
    <property type="protein sequence ID" value="OQR81582.1"/>
    <property type="molecule type" value="Genomic_DNA"/>
</dbReference>
<evidence type="ECO:0000256" key="1">
    <source>
        <dbReference type="SAM" id="Phobius"/>
    </source>
</evidence>
<evidence type="ECO:0000313" key="2">
    <source>
        <dbReference type="EMBL" id="OQR81582.1"/>
    </source>
</evidence>
<comment type="caution">
    <text evidence="2">The sequence shown here is derived from an EMBL/GenBank/DDBJ whole genome shotgun (WGS) entry which is preliminary data.</text>
</comment>
<keyword evidence="1" id="KW-0812">Transmembrane</keyword>
<keyword evidence="1" id="KW-1133">Transmembrane helix</keyword>
<keyword evidence="1" id="KW-0472">Membrane</keyword>
<organism evidence="2 3">
    <name type="scientific">Achlya hypogyna</name>
    <name type="common">Oomycete</name>
    <name type="synonym">Protoachlya hypogyna</name>
    <dbReference type="NCBI Taxonomy" id="1202772"/>
    <lineage>
        <taxon>Eukaryota</taxon>
        <taxon>Sar</taxon>
        <taxon>Stramenopiles</taxon>
        <taxon>Oomycota</taxon>
        <taxon>Saprolegniomycetes</taxon>
        <taxon>Saprolegniales</taxon>
        <taxon>Achlyaceae</taxon>
        <taxon>Achlya</taxon>
    </lineage>
</organism>